<sequence length="124" mass="14386">MSQTGLDTCLNFLGLLQQAYNHTSPFGQVLILSYPSFSKTFWIGDSRWKNLSLCDLVSSDMRFIRASRGSLYPIHEIASVVVNSHKFYFALSTRRLTFGTLTDFDQEYYTYIQKIHVIEKRKNT</sequence>
<evidence type="ECO:0000313" key="2">
    <source>
        <dbReference type="Proteomes" id="UP000009138"/>
    </source>
</evidence>
<proteinExistence type="predicted"/>
<reference evidence="1 2" key="1">
    <citation type="journal article" date="2009" name="PLoS Genet.">
        <title>Genomic analysis of the basal lineage fungus Rhizopus oryzae reveals a whole-genome duplication.</title>
        <authorList>
            <person name="Ma L.-J."/>
            <person name="Ibrahim A.S."/>
            <person name="Skory C."/>
            <person name="Grabherr M.G."/>
            <person name="Burger G."/>
            <person name="Butler M."/>
            <person name="Elias M."/>
            <person name="Idnurm A."/>
            <person name="Lang B.F."/>
            <person name="Sone T."/>
            <person name="Abe A."/>
            <person name="Calvo S.E."/>
            <person name="Corrochano L.M."/>
            <person name="Engels R."/>
            <person name="Fu J."/>
            <person name="Hansberg W."/>
            <person name="Kim J.-M."/>
            <person name="Kodira C.D."/>
            <person name="Koehrsen M.J."/>
            <person name="Liu B."/>
            <person name="Miranda-Saavedra D."/>
            <person name="O'Leary S."/>
            <person name="Ortiz-Castellanos L."/>
            <person name="Poulter R."/>
            <person name="Rodriguez-Romero J."/>
            <person name="Ruiz-Herrera J."/>
            <person name="Shen Y.-Q."/>
            <person name="Zeng Q."/>
            <person name="Galagan J."/>
            <person name="Birren B.W."/>
            <person name="Cuomo C.A."/>
            <person name="Wickes B.L."/>
        </authorList>
    </citation>
    <scope>NUCLEOTIDE SEQUENCE [LARGE SCALE GENOMIC DNA]</scope>
    <source>
        <strain evidence="2">RA 99-880 / ATCC MYA-4621 / FGSC 9543 / NRRL 43880</strain>
    </source>
</reference>
<dbReference type="VEuPathDB" id="FungiDB:RO3G_06454"/>
<accession>I1BZW9</accession>
<organism evidence="1 2">
    <name type="scientific">Rhizopus delemar (strain RA 99-880 / ATCC MYA-4621 / FGSC 9543 / NRRL 43880)</name>
    <name type="common">Mucormycosis agent</name>
    <name type="synonym">Rhizopus arrhizus var. delemar</name>
    <dbReference type="NCBI Taxonomy" id="246409"/>
    <lineage>
        <taxon>Eukaryota</taxon>
        <taxon>Fungi</taxon>
        <taxon>Fungi incertae sedis</taxon>
        <taxon>Mucoromycota</taxon>
        <taxon>Mucoromycotina</taxon>
        <taxon>Mucoromycetes</taxon>
        <taxon>Mucorales</taxon>
        <taxon>Mucorineae</taxon>
        <taxon>Rhizopodaceae</taxon>
        <taxon>Rhizopus</taxon>
    </lineage>
</organism>
<dbReference type="InParanoid" id="I1BZW9"/>
<keyword evidence="2" id="KW-1185">Reference proteome</keyword>
<name>I1BZW9_RHIO9</name>
<dbReference type="RefSeq" id="XP_067517145.1">
    <property type="nucleotide sequence ID" value="XM_067661044.1"/>
</dbReference>
<dbReference type="EMBL" id="CH476735">
    <property type="protein sequence ID" value="EIE81749.1"/>
    <property type="molecule type" value="Genomic_DNA"/>
</dbReference>
<gene>
    <name evidence="1" type="ORF">RO3G_06454</name>
</gene>
<dbReference type="Proteomes" id="UP000009138">
    <property type="component" value="Unassembled WGS sequence"/>
</dbReference>
<evidence type="ECO:0000313" key="1">
    <source>
        <dbReference type="EMBL" id="EIE81749.1"/>
    </source>
</evidence>
<protein>
    <submittedName>
        <fullName evidence="1">Uncharacterized protein</fullName>
    </submittedName>
</protein>
<dbReference type="AlphaFoldDB" id="I1BZW9"/>
<dbReference type="GeneID" id="93613425"/>